<dbReference type="Pfam" id="PF13649">
    <property type="entry name" value="Methyltransf_25"/>
    <property type="match status" value="1"/>
</dbReference>
<keyword evidence="2 4" id="KW-0808">Transferase</keyword>
<evidence type="ECO:0000256" key="1">
    <source>
        <dbReference type="ARBA" id="ARBA00022603"/>
    </source>
</evidence>
<dbReference type="RefSeq" id="WP_114509511.1">
    <property type="nucleotide sequence ID" value="NZ_QPMK01000002.1"/>
</dbReference>
<dbReference type="GO" id="GO:0032259">
    <property type="term" value="P:methylation"/>
    <property type="evidence" value="ECO:0007669"/>
    <property type="project" value="UniProtKB-KW"/>
</dbReference>
<dbReference type="PANTHER" id="PTHR43861">
    <property type="entry name" value="TRANS-ACONITATE 2-METHYLTRANSFERASE-RELATED"/>
    <property type="match status" value="1"/>
</dbReference>
<dbReference type="InterPro" id="IPR041698">
    <property type="entry name" value="Methyltransf_25"/>
</dbReference>
<proteinExistence type="predicted"/>
<reference evidence="4 5" key="1">
    <citation type="submission" date="2018-07" db="EMBL/GenBank/DDBJ databases">
        <title>Thalassococcus profundi sp. nov., a marine bacterium isolated from deep seawater of Okinawa Trough.</title>
        <authorList>
            <person name="Yu M."/>
        </authorList>
    </citation>
    <scope>NUCLEOTIDE SEQUENCE [LARGE SCALE GENOMIC DNA]</scope>
    <source>
        <strain evidence="4 5">WRAS1</strain>
    </source>
</reference>
<dbReference type="OrthoDB" id="9804312at2"/>
<gene>
    <name evidence="4" type="ORF">DU478_03325</name>
</gene>
<protein>
    <submittedName>
        <fullName evidence="4">Class I SAM-dependent methyltransferase</fullName>
    </submittedName>
</protein>
<feature type="domain" description="Methyltransferase" evidence="3">
    <location>
        <begin position="43"/>
        <end position="131"/>
    </location>
</feature>
<dbReference type="Proteomes" id="UP000253977">
    <property type="component" value="Unassembled WGS sequence"/>
</dbReference>
<organism evidence="4 5">
    <name type="scientific">Thalassococcus profundi</name>
    <dbReference type="NCBI Taxonomy" id="2282382"/>
    <lineage>
        <taxon>Bacteria</taxon>
        <taxon>Pseudomonadati</taxon>
        <taxon>Pseudomonadota</taxon>
        <taxon>Alphaproteobacteria</taxon>
        <taxon>Rhodobacterales</taxon>
        <taxon>Roseobacteraceae</taxon>
        <taxon>Thalassococcus</taxon>
    </lineage>
</organism>
<sequence>MTDRDTLRVYDDMALTYQKVFSDKAADATLLAFIAAMPADGRVLDFGCGPGRSAMHMARAGLRVDATDGSATMVGLAAQHPGVTAWQASFDALDAVAQYDGVWANFSLLHADRADVPGHLAAIRRALVPGGLLHVGVKDGTGESRDSLGRRYTYFTLPEMEAMLRAAGFSPGPATRGEGPGLDGSVASFFTLSAVADA</sequence>
<name>A0A369TRB2_9RHOB</name>
<evidence type="ECO:0000313" key="4">
    <source>
        <dbReference type="EMBL" id="RDD67700.1"/>
    </source>
</evidence>
<dbReference type="SUPFAM" id="SSF53335">
    <property type="entry name" value="S-adenosyl-L-methionine-dependent methyltransferases"/>
    <property type="match status" value="1"/>
</dbReference>
<evidence type="ECO:0000256" key="2">
    <source>
        <dbReference type="ARBA" id="ARBA00022679"/>
    </source>
</evidence>
<dbReference type="GO" id="GO:0008168">
    <property type="term" value="F:methyltransferase activity"/>
    <property type="evidence" value="ECO:0007669"/>
    <property type="project" value="UniProtKB-KW"/>
</dbReference>
<accession>A0A369TRB2</accession>
<keyword evidence="5" id="KW-1185">Reference proteome</keyword>
<dbReference type="AlphaFoldDB" id="A0A369TRB2"/>
<dbReference type="PANTHER" id="PTHR43861:SF1">
    <property type="entry name" value="TRANS-ACONITATE 2-METHYLTRANSFERASE"/>
    <property type="match status" value="1"/>
</dbReference>
<dbReference type="EMBL" id="QPMK01000002">
    <property type="protein sequence ID" value="RDD67700.1"/>
    <property type="molecule type" value="Genomic_DNA"/>
</dbReference>
<dbReference type="CDD" id="cd02440">
    <property type="entry name" value="AdoMet_MTases"/>
    <property type="match status" value="1"/>
</dbReference>
<dbReference type="Gene3D" id="3.40.50.150">
    <property type="entry name" value="Vaccinia Virus protein VP39"/>
    <property type="match status" value="1"/>
</dbReference>
<keyword evidence="1 4" id="KW-0489">Methyltransferase</keyword>
<evidence type="ECO:0000259" key="3">
    <source>
        <dbReference type="Pfam" id="PF13649"/>
    </source>
</evidence>
<comment type="caution">
    <text evidence="4">The sequence shown here is derived from an EMBL/GenBank/DDBJ whole genome shotgun (WGS) entry which is preliminary data.</text>
</comment>
<dbReference type="InterPro" id="IPR029063">
    <property type="entry name" value="SAM-dependent_MTases_sf"/>
</dbReference>
<evidence type="ECO:0000313" key="5">
    <source>
        <dbReference type="Proteomes" id="UP000253977"/>
    </source>
</evidence>